<dbReference type="Gene3D" id="3.30.160.60">
    <property type="entry name" value="Classic Zinc Finger"/>
    <property type="match status" value="8"/>
</dbReference>
<evidence type="ECO:0000256" key="3">
    <source>
        <dbReference type="ARBA" id="ARBA00022737"/>
    </source>
</evidence>
<feature type="domain" description="C2H2-type" evidence="9">
    <location>
        <begin position="86"/>
        <end position="113"/>
    </location>
</feature>
<evidence type="ECO:0000313" key="10">
    <source>
        <dbReference type="Ensembl" id="ENSELUP00000093314.1"/>
    </source>
</evidence>
<dbReference type="FunFam" id="3.30.160.60:FF:000145">
    <property type="entry name" value="Zinc finger protein 574"/>
    <property type="match status" value="1"/>
</dbReference>
<organism evidence="10 11">
    <name type="scientific">Esox lucius</name>
    <name type="common">Northern pike</name>
    <dbReference type="NCBI Taxonomy" id="8010"/>
    <lineage>
        <taxon>Eukaryota</taxon>
        <taxon>Metazoa</taxon>
        <taxon>Chordata</taxon>
        <taxon>Craniata</taxon>
        <taxon>Vertebrata</taxon>
        <taxon>Euteleostomi</taxon>
        <taxon>Actinopterygii</taxon>
        <taxon>Neopterygii</taxon>
        <taxon>Teleostei</taxon>
        <taxon>Protacanthopterygii</taxon>
        <taxon>Esociformes</taxon>
        <taxon>Esocidae</taxon>
        <taxon>Esox</taxon>
    </lineage>
</organism>
<dbReference type="PROSITE" id="PS00028">
    <property type="entry name" value="ZINC_FINGER_C2H2_1"/>
    <property type="match status" value="5"/>
</dbReference>
<dbReference type="GO" id="GO:0005634">
    <property type="term" value="C:nucleus"/>
    <property type="evidence" value="ECO:0007669"/>
    <property type="project" value="UniProtKB-SubCell"/>
</dbReference>
<proteinExistence type="predicted"/>
<dbReference type="AlphaFoldDB" id="A0AAY5KWW5"/>
<evidence type="ECO:0000256" key="7">
    <source>
        <dbReference type="PROSITE-ProRule" id="PRU00042"/>
    </source>
</evidence>
<protein>
    <recommendedName>
        <fullName evidence="9">C2H2-type domain-containing protein</fullName>
    </recommendedName>
</protein>
<evidence type="ECO:0000256" key="2">
    <source>
        <dbReference type="ARBA" id="ARBA00022723"/>
    </source>
</evidence>
<evidence type="ECO:0000259" key="9">
    <source>
        <dbReference type="PROSITE" id="PS50157"/>
    </source>
</evidence>
<gene>
    <name evidence="10" type="primary">ZNF260</name>
</gene>
<dbReference type="PROSITE" id="PS50157">
    <property type="entry name" value="ZINC_FINGER_C2H2_2"/>
    <property type="match status" value="5"/>
</dbReference>
<dbReference type="FunFam" id="3.30.160.60:FF:000100">
    <property type="entry name" value="Zinc finger 45-like"/>
    <property type="match status" value="1"/>
</dbReference>
<dbReference type="FunFam" id="3.30.160.60:FF:000557">
    <property type="entry name" value="zinc finger and SCAN domain-containing protein 29"/>
    <property type="match status" value="1"/>
</dbReference>
<keyword evidence="11" id="KW-1185">Reference proteome</keyword>
<keyword evidence="5" id="KW-0862">Zinc</keyword>
<dbReference type="Ensembl" id="ENSELUT00000096595.1">
    <property type="protein sequence ID" value="ENSELUP00000093314.1"/>
    <property type="gene ID" value="ENSELUG00000044128.1"/>
</dbReference>
<dbReference type="PANTHER" id="PTHR16515">
    <property type="entry name" value="PR DOMAIN ZINC FINGER PROTEIN"/>
    <property type="match status" value="1"/>
</dbReference>
<feature type="domain" description="C2H2-type" evidence="9">
    <location>
        <begin position="171"/>
        <end position="198"/>
    </location>
</feature>
<accession>A0AAY5KWW5</accession>
<dbReference type="GO" id="GO:0008270">
    <property type="term" value="F:zinc ion binding"/>
    <property type="evidence" value="ECO:0007669"/>
    <property type="project" value="UniProtKB-KW"/>
</dbReference>
<feature type="domain" description="C2H2-type" evidence="9">
    <location>
        <begin position="199"/>
        <end position="226"/>
    </location>
</feature>
<evidence type="ECO:0000256" key="5">
    <source>
        <dbReference type="ARBA" id="ARBA00022833"/>
    </source>
</evidence>
<keyword evidence="4 7" id="KW-0863">Zinc-finger</keyword>
<dbReference type="InterPro" id="IPR036236">
    <property type="entry name" value="Znf_C2H2_sf"/>
</dbReference>
<dbReference type="SMART" id="SM00355">
    <property type="entry name" value="ZnF_C2H2"/>
    <property type="match status" value="7"/>
</dbReference>
<name>A0AAY5KWW5_ESOLU</name>
<dbReference type="SUPFAM" id="SSF57667">
    <property type="entry name" value="beta-beta-alpha zinc fingers"/>
    <property type="match status" value="4"/>
</dbReference>
<dbReference type="PANTHER" id="PTHR16515:SF49">
    <property type="entry name" value="GASTRULA ZINC FINGER PROTEIN XLCGF49.1-LIKE-RELATED"/>
    <property type="match status" value="1"/>
</dbReference>
<comment type="subcellular location">
    <subcellularLocation>
        <location evidence="1">Nucleus</location>
    </subcellularLocation>
</comment>
<keyword evidence="3" id="KW-0677">Repeat</keyword>
<dbReference type="InterPro" id="IPR013087">
    <property type="entry name" value="Znf_C2H2_type"/>
</dbReference>
<dbReference type="InterPro" id="IPR050331">
    <property type="entry name" value="Zinc_finger"/>
</dbReference>
<evidence type="ECO:0000256" key="1">
    <source>
        <dbReference type="ARBA" id="ARBA00004123"/>
    </source>
</evidence>
<dbReference type="Proteomes" id="UP000265140">
    <property type="component" value="Chromosome 7"/>
</dbReference>
<sequence length="326" mass="36797">MRDVLVFPIASPIDFSNGGVTSTGINTCQLCDKSFSSHEQVQEKMPTEAVKGNINNAKPWKCCVCKATFGTHGRLRFHRQKHVSGLNCPVCGKCFQIKHHLDVHMKIHSVERPFSCEECGKTYRTAGLRNAHMSIIHSTKRDMFCPECGKPFKLKTQLDIHMNMHTGNRPYQCTDCEASFKTPSALSSHKTIHTGEKPFSCPQCGKRFRLNGNLTNHLSTHSAGKGRVKKSGENQSKGKKKQSDTEEDSDSIRLQHLKHHQRIHTGEKPCSCPFCNRTFKEPAALRKHVLIICILTWNGVICNHVQRPFFDNVTTVNLLLLMPPPW</sequence>
<dbReference type="FunFam" id="3.30.160.60:FF:002005">
    <property type="entry name" value="Zinc finger protein 200"/>
    <property type="match status" value="1"/>
</dbReference>
<dbReference type="GO" id="GO:0010468">
    <property type="term" value="P:regulation of gene expression"/>
    <property type="evidence" value="ECO:0007669"/>
    <property type="project" value="TreeGrafter"/>
</dbReference>
<evidence type="ECO:0000256" key="4">
    <source>
        <dbReference type="ARBA" id="ARBA00022771"/>
    </source>
</evidence>
<dbReference type="FunFam" id="3.30.160.60:FF:002343">
    <property type="entry name" value="Zinc finger protein 33A"/>
    <property type="match status" value="1"/>
</dbReference>
<evidence type="ECO:0000256" key="8">
    <source>
        <dbReference type="SAM" id="MobiDB-lite"/>
    </source>
</evidence>
<dbReference type="Pfam" id="PF00096">
    <property type="entry name" value="zf-C2H2"/>
    <property type="match status" value="6"/>
</dbReference>
<evidence type="ECO:0000256" key="6">
    <source>
        <dbReference type="ARBA" id="ARBA00023242"/>
    </source>
</evidence>
<keyword evidence="2" id="KW-0479">Metal-binding</keyword>
<feature type="domain" description="C2H2-type" evidence="9">
    <location>
        <begin position="114"/>
        <end position="142"/>
    </location>
</feature>
<keyword evidence="6" id="KW-0539">Nucleus</keyword>
<reference evidence="10 11" key="1">
    <citation type="submission" date="2020-02" db="EMBL/GenBank/DDBJ databases">
        <title>Esox lucius (northern pike) genome, fEsoLuc1, primary haplotype.</title>
        <authorList>
            <person name="Myers G."/>
            <person name="Karagic N."/>
            <person name="Meyer A."/>
            <person name="Pippel M."/>
            <person name="Reichard M."/>
            <person name="Winkler S."/>
            <person name="Tracey A."/>
            <person name="Sims Y."/>
            <person name="Howe K."/>
            <person name="Rhie A."/>
            <person name="Formenti G."/>
            <person name="Durbin R."/>
            <person name="Fedrigo O."/>
            <person name="Jarvis E.D."/>
        </authorList>
    </citation>
    <scope>NUCLEOTIDE SEQUENCE [LARGE SCALE GENOMIC DNA]</scope>
</reference>
<reference evidence="10" key="3">
    <citation type="submission" date="2025-09" db="UniProtKB">
        <authorList>
            <consortium name="Ensembl"/>
        </authorList>
    </citation>
    <scope>IDENTIFICATION</scope>
</reference>
<evidence type="ECO:0000313" key="11">
    <source>
        <dbReference type="Proteomes" id="UP000265140"/>
    </source>
</evidence>
<dbReference type="GeneTree" id="ENSGT01150000286939"/>
<feature type="region of interest" description="Disordered" evidence="8">
    <location>
        <begin position="215"/>
        <end position="251"/>
    </location>
</feature>
<reference evidence="10" key="2">
    <citation type="submission" date="2025-08" db="UniProtKB">
        <authorList>
            <consortium name="Ensembl"/>
        </authorList>
    </citation>
    <scope>IDENTIFICATION</scope>
</reference>
<feature type="domain" description="C2H2-type" evidence="9">
    <location>
        <begin position="143"/>
        <end position="170"/>
    </location>
</feature>